<name>A0A7X2LUC9_9BURK</name>
<accession>A0A7X2LUC9</accession>
<proteinExistence type="predicted"/>
<dbReference type="GO" id="GO:0043565">
    <property type="term" value="F:sequence-specific DNA binding"/>
    <property type="evidence" value="ECO:0007669"/>
    <property type="project" value="InterPro"/>
</dbReference>
<feature type="domain" description="HTH araC/xylS-type" evidence="1">
    <location>
        <begin position="181"/>
        <end position="258"/>
    </location>
</feature>
<keyword evidence="3" id="KW-1185">Reference proteome</keyword>
<reference evidence="2 3" key="1">
    <citation type="submission" date="2019-11" db="EMBL/GenBank/DDBJ databases">
        <title>Novel species isolated from a subtropical stream in China.</title>
        <authorList>
            <person name="Lu H."/>
        </authorList>
    </citation>
    <scope>NUCLEOTIDE SEQUENCE [LARGE SCALE GENOMIC DNA]</scope>
    <source>
        <strain evidence="2 3">FT92W</strain>
    </source>
</reference>
<organism evidence="2 3">
    <name type="scientific">Pseudoduganella rivuli</name>
    <dbReference type="NCBI Taxonomy" id="2666085"/>
    <lineage>
        <taxon>Bacteria</taxon>
        <taxon>Pseudomonadati</taxon>
        <taxon>Pseudomonadota</taxon>
        <taxon>Betaproteobacteria</taxon>
        <taxon>Burkholderiales</taxon>
        <taxon>Oxalobacteraceae</taxon>
        <taxon>Telluria group</taxon>
        <taxon>Pseudoduganella</taxon>
    </lineage>
</organism>
<dbReference type="PROSITE" id="PS01124">
    <property type="entry name" value="HTH_ARAC_FAMILY_2"/>
    <property type="match status" value="1"/>
</dbReference>
<dbReference type="InterPro" id="IPR046532">
    <property type="entry name" value="DUF6597"/>
</dbReference>
<dbReference type="GO" id="GO:0003700">
    <property type="term" value="F:DNA-binding transcription factor activity"/>
    <property type="evidence" value="ECO:0007669"/>
    <property type="project" value="InterPro"/>
</dbReference>
<sequence length="272" mass="29775">MPETHVILPPAALHGCVRAFIARDTTQGGAPSTPALNHFPAAPFCAVTWFIDGRAHDGDSDAAPPMDRVVVSGPLSRPRVTWNPGPVHAFMVIFYPDAFHAMTGAALPAMADRLVPLHAVLGSPWQAFADAMLAAGGDGERLRMADAFLRTQWQPAHHAEPHGASWLRTLRQRLAGVQRAIGERQFERKVKQLTGQSMRALRGTDRLEAALLQARALAGDGALDWSRVAGDAGYADQPHLCREVRRLAGVAPGELLRRSSEDDDYWLYRCWR</sequence>
<dbReference type="Pfam" id="PF12833">
    <property type="entry name" value="HTH_18"/>
    <property type="match status" value="1"/>
</dbReference>
<dbReference type="Proteomes" id="UP000446768">
    <property type="component" value="Unassembled WGS sequence"/>
</dbReference>
<dbReference type="AlphaFoldDB" id="A0A7X2LUC9"/>
<dbReference type="SMART" id="SM00342">
    <property type="entry name" value="HTH_ARAC"/>
    <property type="match status" value="1"/>
</dbReference>
<evidence type="ECO:0000313" key="2">
    <source>
        <dbReference type="EMBL" id="MRV74266.1"/>
    </source>
</evidence>
<dbReference type="RefSeq" id="WP_154377685.1">
    <property type="nucleotide sequence ID" value="NZ_WKJJ01000014.1"/>
</dbReference>
<dbReference type="Pfam" id="PF20240">
    <property type="entry name" value="DUF6597"/>
    <property type="match status" value="1"/>
</dbReference>
<dbReference type="Gene3D" id="1.10.10.60">
    <property type="entry name" value="Homeodomain-like"/>
    <property type="match status" value="1"/>
</dbReference>
<gene>
    <name evidence="2" type="ORF">GJ700_21395</name>
</gene>
<evidence type="ECO:0000259" key="1">
    <source>
        <dbReference type="PROSITE" id="PS01124"/>
    </source>
</evidence>
<comment type="caution">
    <text evidence="2">The sequence shown here is derived from an EMBL/GenBank/DDBJ whole genome shotgun (WGS) entry which is preliminary data.</text>
</comment>
<protein>
    <submittedName>
        <fullName evidence="2">Helix-turn-helix domain-containing protein</fullName>
    </submittedName>
</protein>
<dbReference type="InterPro" id="IPR018060">
    <property type="entry name" value="HTH_AraC"/>
</dbReference>
<dbReference type="EMBL" id="WKJJ01000014">
    <property type="protein sequence ID" value="MRV74266.1"/>
    <property type="molecule type" value="Genomic_DNA"/>
</dbReference>
<evidence type="ECO:0000313" key="3">
    <source>
        <dbReference type="Proteomes" id="UP000446768"/>
    </source>
</evidence>